<feature type="compositionally biased region" description="Polar residues" evidence="2">
    <location>
        <begin position="42"/>
        <end position="51"/>
    </location>
</feature>
<organism evidence="4 5">
    <name type="scientific">Deinandra increscens subsp. villosa</name>
    <dbReference type="NCBI Taxonomy" id="3103831"/>
    <lineage>
        <taxon>Eukaryota</taxon>
        <taxon>Viridiplantae</taxon>
        <taxon>Streptophyta</taxon>
        <taxon>Embryophyta</taxon>
        <taxon>Tracheophyta</taxon>
        <taxon>Spermatophyta</taxon>
        <taxon>Magnoliopsida</taxon>
        <taxon>eudicotyledons</taxon>
        <taxon>Gunneridae</taxon>
        <taxon>Pentapetalae</taxon>
        <taxon>asterids</taxon>
        <taxon>campanulids</taxon>
        <taxon>Asterales</taxon>
        <taxon>Asteraceae</taxon>
        <taxon>Asteroideae</taxon>
        <taxon>Heliantheae alliance</taxon>
        <taxon>Madieae</taxon>
        <taxon>Madiinae</taxon>
        <taxon>Deinandra</taxon>
    </lineage>
</organism>
<gene>
    <name evidence="4" type="ORF">SSX86_021568</name>
</gene>
<feature type="region of interest" description="Disordered" evidence="2">
    <location>
        <begin position="749"/>
        <end position="978"/>
    </location>
</feature>
<comment type="caution">
    <text evidence="4">The sequence shown here is derived from an EMBL/GenBank/DDBJ whole genome shotgun (WGS) entry which is preliminary data.</text>
</comment>
<dbReference type="InterPro" id="IPR000253">
    <property type="entry name" value="FHA_dom"/>
</dbReference>
<feature type="compositionally biased region" description="Gly residues" evidence="2">
    <location>
        <begin position="763"/>
        <end position="777"/>
    </location>
</feature>
<protein>
    <recommendedName>
        <fullName evidence="3">FHA domain-containing protein</fullName>
    </recommendedName>
</protein>
<dbReference type="Pfam" id="PF00498">
    <property type="entry name" value="FHA"/>
    <property type="match status" value="1"/>
</dbReference>
<dbReference type="EMBL" id="JBCNJP010000021">
    <property type="protein sequence ID" value="KAK9058951.1"/>
    <property type="molecule type" value="Genomic_DNA"/>
</dbReference>
<feature type="compositionally biased region" description="Basic and acidic residues" evidence="2">
    <location>
        <begin position="1017"/>
        <end position="1027"/>
    </location>
</feature>
<keyword evidence="5" id="KW-1185">Reference proteome</keyword>
<feature type="compositionally biased region" description="Basic and acidic residues" evidence="2">
    <location>
        <begin position="877"/>
        <end position="886"/>
    </location>
</feature>
<feature type="region of interest" description="Disordered" evidence="2">
    <location>
        <begin position="590"/>
        <end position="648"/>
    </location>
</feature>
<feature type="region of interest" description="Disordered" evidence="2">
    <location>
        <begin position="1533"/>
        <end position="1557"/>
    </location>
</feature>
<dbReference type="InterPro" id="IPR008984">
    <property type="entry name" value="SMAD_FHA_dom_sf"/>
</dbReference>
<evidence type="ECO:0000259" key="3">
    <source>
        <dbReference type="PROSITE" id="PS50006"/>
    </source>
</evidence>
<feature type="compositionally biased region" description="Acidic residues" evidence="2">
    <location>
        <begin position="1492"/>
        <end position="1505"/>
    </location>
</feature>
<feature type="region of interest" description="Disordered" evidence="2">
    <location>
        <begin position="1401"/>
        <end position="1430"/>
    </location>
</feature>
<evidence type="ECO:0000256" key="2">
    <source>
        <dbReference type="SAM" id="MobiDB-lite"/>
    </source>
</evidence>
<feature type="compositionally biased region" description="Polar residues" evidence="2">
    <location>
        <begin position="1"/>
        <end position="14"/>
    </location>
</feature>
<feature type="domain" description="FHA" evidence="3">
    <location>
        <begin position="101"/>
        <end position="164"/>
    </location>
</feature>
<dbReference type="PANTHER" id="PTHR47458">
    <property type="entry name" value="SMAD/FHA DOMAIN-CONTAINING PROTEIN"/>
    <property type="match status" value="1"/>
</dbReference>
<accession>A0AAP0GRJ0</accession>
<dbReference type="Gene3D" id="2.60.200.20">
    <property type="match status" value="1"/>
</dbReference>
<feature type="compositionally biased region" description="Polar residues" evidence="2">
    <location>
        <begin position="448"/>
        <end position="464"/>
    </location>
</feature>
<evidence type="ECO:0000313" key="4">
    <source>
        <dbReference type="EMBL" id="KAK9058951.1"/>
    </source>
</evidence>
<feature type="compositionally biased region" description="Basic and acidic residues" evidence="2">
    <location>
        <begin position="465"/>
        <end position="474"/>
    </location>
</feature>
<feature type="region of interest" description="Disordered" evidence="2">
    <location>
        <begin position="698"/>
        <end position="737"/>
    </location>
</feature>
<dbReference type="PROSITE" id="PS50006">
    <property type="entry name" value="FHA_DOMAIN"/>
    <property type="match status" value="1"/>
</dbReference>
<feature type="coiled-coil region" evidence="1">
    <location>
        <begin position="249"/>
        <end position="283"/>
    </location>
</feature>
<proteinExistence type="predicted"/>
<feature type="compositionally biased region" description="Polar residues" evidence="2">
    <location>
        <begin position="1410"/>
        <end position="1422"/>
    </location>
</feature>
<feature type="region of interest" description="Disordered" evidence="2">
    <location>
        <begin position="1474"/>
        <end position="1505"/>
    </location>
</feature>
<feature type="compositionally biased region" description="Basic and acidic residues" evidence="2">
    <location>
        <begin position="964"/>
        <end position="975"/>
    </location>
</feature>
<feature type="compositionally biased region" description="Basic and acidic residues" evidence="2">
    <location>
        <begin position="838"/>
        <end position="869"/>
    </location>
</feature>
<dbReference type="Gene3D" id="3.40.395.10">
    <property type="entry name" value="Adenoviral Proteinase, Chain A"/>
    <property type="match status" value="1"/>
</dbReference>
<dbReference type="SUPFAM" id="SSF54001">
    <property type="entry name" value="Cysteine proteinases"/>
    <property type="match status" value="1"/>
</dbReference>
<dbReference type="Proteomes" id="UP001408789">
    <property type="component" value="Unassembled WGS sequence"/>
</dbReference>
<feature type="region of interest" description="Disordered" evidence="2">
    <location>
        <begin position="1809"/>
        <end position="1834"/>
    </location>
</feature>
<feature type="coiled-coil region" evidence="1">
    <location>
        <begin position="345"/>
        <end position="405"/>
    </location>
</feature>
<name>A0AAP0GRJ0_9ASTR</name>
<feature type="region of interest" description="Disordered" evidence="2">
    <location>
        <begin position="442"/>
        <end position="474"/>
    </location>
</feature>
<evidence type="ECO:0000256" key="1">
    <source>
        <dbReference type="SAM" id="Coils"/>
    </source>
</evidence>
<dbReference type="SUPFAM" id="SSF49879">
    <property type="entry name" value="SMAD/FHA domain"/>
    <property type="match status" value="1"/>
</dbReference>
<feature type="compositionally biased region" description="Basic and acidic residues" evidence="2">
    <location>
        <begin position="1481"/>
        <end position="1491"/>
    </location>
</feature>
<feature type="region of interest" description="Disordered" evidence="2">
    <location>
        <begin position="1"/>
        <end position="52"/>
    </location>
</feature>
<feature type="compositionally biased region" description="Polar residues" evidence="2">
    <location>
        <begin position="1817"/>
        <end position="1828"/>
    </location>
</feature>
<sequence length="1893" mass="212790">MATTNGDDNNNHHLQVTPISSRPSPSPNPNPNPNNKDAISGADSSGKSPSPQDFILSVASKIASQPLQYSDPDVWGVLTAISNKARQRRQGINMLLTSDDHLIGRTVADTRFQILSNQISQQHCKIYRKKVPTEDAAQGQSRVCNCGFLRDTSTNGTYLNWEKLNKNSPETKLHHGDIISFAAPPQHELSYAFVFREVLTTTPGTTDSLPLKRKADEFGSETKRLKGIGLGASEGPLSLDDFRSLQRSNTELRKQLEDQVATIDQLRNEHRAATELHEVEKKNLKESISKTYVDELNEIRNLFEAKQKELVEVNKVTSEQKHAMVDLNERLNASMQSCTEANEIMRSQNATIAELKVLLDEEREQRKGDREKAVANLTASIQRVKAEAQEELKRLSDTSLRRENEQQEIINKLQESEKERCSLVETLRYKLEDTRQKLVGSDNKARQLESQLSQEQRVSSNAKNRVQELEQETSRLRKELESEKAAREEAWAKVSALELEINAAMRDLEYEKRRLKAARERIMLRETQLRAFYSTTEEISSLFAKQQEQLKAMQRTLEDEENYENISIDINLNNIDNMNQVDSHHQNKEAIGSQCSGGMKAADSSTSTKRRRRGNQGETSSDEASVTEKHECDARNQETCEETQEADFPCFDPRGKGAFGSEIEGGNAAAIETEQVQETETQNIDLNKLAGDTMVIDEEEKVNNDDGDGDGDGENMNQSKDPIEEDTEAGDTIRTADLLASEVAGSWACSTAPSCHGENDSPGSGGSDKGGTRGGGLLHDSASVAAESQTGPERKSTRIAGQFKSKYTNTPETADVVYESDKEQPLTNLAGKKLKVVYNKENDVNLKAKKELSEMEKDKQKGKEDEDKSKKKQSKGRMKEQIHDPVADDGSQENETSEHDSEDMDDASDNSNIDGSSDDEGGKISSPLPVSTEEESEDNAEGYMIVTRTRGKKKKELAVAVNDNKPEQNEEKEGTPTRQLRLRTKGIVCNDVDSNPIESSQEDYMVEQHRKPKRKRAQAEKGGKGTKTIKEAKKLPSIRIRTAPLQLCKAIGKLSRNQRRAVREMGMGRILKFRMDGIPGRIGYFVVDSFNPEEMHIDLGSVKVKVDEEKITKLFGLKNEGHILDGDSDSPVETAKAWRARYGGANVSRVQVAKKMAEDRNESGTMFKMDFIALFGSVMVEYGNNEKIKLELMSYIRDDMDLDKINWNRFVIDALKRCKAGWDRLDPESRFTGPMALLMVIYVDSIICSGINIDRTISPISFWTQDMLKLREEFEIQNGGFGIGKQRDTYIDKEDDDSDQEGCSGEHLDRLKEVFNLVKETKKEAETALVETYTKFPEVAEVKAYVEVYNSTYKDTIELNKNEHSKGVDNGTIKEVENITEEASKGVKAKKRKSKKVVDNTMPSFDMGIDSSQSSPESVQGTQDKKTSKKKVLEAYKEMVGKSVQDEQMKDVEVKHQVGDANETEKEERIGISPEVEEEYSVEKKVRSDAKEGEEDNTEEEMSEEGMVDINRAANKRERLLWQYLMACQQSKKKVNADKDNDKGENDEMLKTKEGDGENAKRGFMRDLFTTVYGLTAKAFMIGSLMPGKKVDTNIVSCWAAVLNFEEAAVEKGQQRLFLYPDTMNESVISEKSTNPKRVEKFENRLLVVVDGDKSRMDMKSFKTIVVPIKDGDHLYIMCFDLDVPAITVIESVHEGISLEDMADGGKTYASKGTPHKVKHVIWSYLQKVSHPKAMSLSATKPRLLKSTWTTKTEYTDSGVYAMRNMESYKGRTSGFDNGFRNDDKQRETQVQNLRMRYACKLLSSAANASGERTVKGSETTNRNLQRVSNDDSNKAAAMQVQKFLKKLDGEYEKIVKGLEDIKGEEPKKEDAAEEKKMLKLKKDVKGKRVRFE</sequence>
<evidence type="ECO:0000313" key="5">
    <source>
        <dbReference type="Proteomes" id="UP001408789"/>
    </source>
</evidence>
<dbReference type="InterPro" id="IPR038765">
    <property type="entry name" value="Papain-like_cys_pep_sf"/>
</dbReference>
<feature type="compositionally biased region" description="Acidic residues" evidence="2">
    <location>
        <begin position="698"/>
        <end position="713"/>
    </location>
</feature>
<feature type="compositionally biased region" description="Basic and acidic residues" evidence="2">
    <location>
        <begin position="1535"/>
        <end position="1557"/>
    </location>
</feature>
<feature type="compositionally biased region" description="Basic and acidic residues" evidence="2">
    <location>
        <begin position="626"/>
        <end position="638"/>
    </location>
</feature>
<dbReference type="SMART" id="SM00240">
    <property type="entry name" value="FHA"/>
    <property type="match status" value="1"/>
</dbReference>
<feature type="region of interest" description="Disordered" evidence="2">
    <location>
        <begin position="1003"/>
        <end position="1027"/>
    </location>
</feature>
<keyword evidence="1" id="KW-0175">Coiled coil</keyword>
<dbReference type="PANTHER" id="PTHR47458:SF1">
    <property type="entry name" value="SMAD_FHA DOMAIN-CONTAINING PROTEIN"/>
    <property type="match status" value="1"/>
</dbReference>
<reference evidence="4 5" key="1">
    <citation type="submission" date="2024-04" db="EMBL/GenBank/DDBJ databases">
        <title>The reference genome of an endangered Asteraceae, Deinandra increscens subsp. villosa, native to the Central Coast of California.</title>
        <authorList>
            <person name="Guilliams M."/>
            <person name="Hasenstab-Lehman K."/>
            <person name="Meyer R."/>
            <person name="Mcevoy S."/>
        </authorList>
    </citation>
    <scope>NUCLEOTIDE SEQUENCE [LARGE SCALE GENOMIC DNA]</scope>
    <source>
        <tissue evidence="4">Leaf</tissue>
    </source>
</reference>